<dbReference type="OrthoDB" id="3872677at2"/>
<accession>A0A4R8VAC9</accession>
<evidence type="ECO:0008006" key="3">
    <source>
        <dbReference type="Google" id="ProtNLM"/>
    </source>
</evidence>
<organism evidence="1 2">
    <name type="scientific">Terrimesophilobacter mesophilus</name>
    <dbReference type="NCBI Taxonomy" id="433647"/>
    <lineage>
        <taxon>Bacteria</taxon>
        <taxon>Bacillati</taxon>
        <taxon>Actinomycetota</taxon>
        <taxon>Actinomycetes</taxon>
        <taxon>Micrococcales</taxon>
        <taxon>Microbacteriaceae</taxon>
        <taxon>Terrimesophilobacter</taxon>
    </lineage>
</organism>
<dbReference type="RefSeq" id="WP_104094685.1">
    <property type="nucleotide sequence ID" value="NZ_JACHBP010000001.1"/>
</dbReference>
<evidence type="ECO:0000313" key="2">
    <source>
        <dbReference type="Proteomes" id="UP000298488"/>
    </source>
</evidence>
<evidence type="ECO:0000313" key="1">
    <source>
        <dbReference type="EMBL" id="TFB78807.1"/>
    </source>
</evidence>
<dbReference type="EMBL" id="SOFI01000003">
    <property type="protein sequence ID" value="TFB78807.1"/>
    <property type="molecule type" value="Genomic_DNA"/>
</dbReference>
<keyword evidence="2" id="KW-1185">Reference proteome</keyword>
<name>A0A4R8VAC9_9MICO</name>
<proteinExistence type="predicted"/>
<dbReference type="InterPro" id="IPR046550">
    <property type="entry name" value="DUF6704"/>
</dbReference>
<reference evidence="1 2" key="1">
    <citation type="submission" date="2019-03" db="EMBL/GenBank/DDBJ databases">
        <title>Genomics of glacier-inhabiting Cryobacterium strains.</title>
        <authorList>
            <person name="Liu Q."/>
            <person name="Xin Y.-H."/>
        </authorList>
    </citation>
    <scope>NUCLEOTIDE SEQUENCE [LARGE SCALE GENOMIC DNA]</scope>
    <source>
        <strain evidence="1 2">CGMCC 1.10440</strain>
    </source>
</reference>
<gene>
    <name evidence="1" type="ORF">E3N84_01170</name>
</gene>
<dbReference type="NCBIfam" id="NF041681">
    <property type="entry name" value="HGxxPAAW"/>
    <property type="match status" value="1"/>
</dbReference>
<sequence length="79" mass="8483">MSSADISDPGHGHSPAAWVAVIMMIVAFTIGTFAFWFVSTWLLWIAGVLLVLGPIAGWVLAKVGYGVAGPRYQPKKSHE</sequence>
<dbReference type="Proteomes" id="UP000298488">
    <property type="component" value="Unassembled WGS sequence"/>
</dbReference>
<dbReference type="Pfam" id="PF20447">
    <property type="entry name" value="DUF6704"/>
    <property type="match status" value="1"/>
</dbReference>
<dbReference type="AlphaFoldDB" id="A0A4R8VAC9"/>
<protein>
    <recommendedName>
        <fullName evidence="3">DUF4175 domain-containing protein</fullName>
    </recommendedName>
</protein>
<comment type="caution">
    <text evidence="1">The sequence shown here is derived from an EMBL/GenBank/DDBJ whole genome shotgun (WGS) entry which is preliminary data.</text>
</comment>